<proteinExistence type="predicted"/>
<evidence type="ECO:0000313" key="2">
    <source>
        <dbReference type="Proteomes" id="UP000886523"/>
    </source>
</evidence>
<gene>
    <name evidence="1" type="ORF">BS47DRAFT_1337544</name>
</gene>
<dbReference type="Proteomes" id="UP000886523">
    <property type="component" value="Unassembled WGS sequence"/>
</dbReference>
<dbReference type="EMBL" id="MU128920">
    <property type="protein sequence ID" value="KAF9518991.1"/>
    <property type="molecule type" value="Genomic_DNA"/>
</dbReference>
<sequence length="95" mass="10556">MRFFFIVMPLAPSDPLTPAHAWRSTLRVFAERAFEPSGSKTVVQFDTGMEVYMMDPIFLAKELLLGSKSLAKLFHVFTVEDNVEGAAFGALVMLA</sequence>
<comment type="caution">
    <text evidence="1">The sequence shown here is derived from an EMBL/GenBank/DDBJ whole genome shotgun (WGS) entry which is preliminary data.</text>
</comment>
<keyword evidence="2" id="KW-1185">Reference proteome</keyword>
<accession>A0A9P6DY10</accession>
<organism evidence="1 2">
    <name type="scientific">Hydnum rufescens UP504</name>
    <dbReference type="NCBI Taxonomy" id="1448309"/>
    <lineage>
        <taxon>Eukaryota</taxon>
        <taxon>Fungi</taxon>
        <taxon>Dikarya</taxon>
        <taxon>Basidiomycota</taxon>
        <taxon>Agaricomycotina</taxon>
        <taxon>Agaricomycetes</taxon>
        <taxon>Cantharellales</taxon>
        <taxon>Hydnaceae</taxon>
        <taxon>Hydnum</taxon>
    </lineage>
</organism>
<dbReference type="AlphaFoldDB" id="A0A9P6DY10"/>
<protein>
    <submittedName>
        <fullName evidence="1">Uncharacterized protein</fullName>
    </submittedName>
</protein>
<evidence type="ECO:0000313" key="1">
    <source>
        <dbReference type="EMBL" id="KAF9518991.1"/>
    </source>
</evidence>
<reference evidence="1" key="1">
    <citation type="journal article" date="2020" name="Nat. Commun.">
        <title>Large-scale genome sequencing of mycorrhizal fungi provides insights into the early evolution of symbiotic traits.</title>
        <authorList>
            <person name="Miyauchi S."/>
            <person name="Kiss E."/>
            <person name="Kuo A."/>
            <person name="Drula E."/>
            <person name="Kohler A."/>
            <person name="Sanchez-Garcia M."/>
            <person name="Morin E."/>
            <person name="Andreopoulos B."/>
            <person name="Barry K.W."/>
            <person name="Bonito G."/>
            <person name="Buee M."/>
            <person name="Carver A."/>
            <person name="Chen C."/>
            <person name="Cichocki N."/>
            <person name="Clum A."/>
            <person name="Culley D."/>
            <person name="Crous P.W."/>
            <person name="Fauchery L."/>
            <person name="Girlanda M."/>
            <person name="Hayes R.D."/>
            <person name="Keri Z."/>
            <person name="LaButti K."/>
            <person name="Lipzen A."/>
            <person name="Lombard V."/>
            <person name="Magnuson J."/>
            <person name="Maillard F."/>
            <person name="Murat C."/>
            <person name="Nolan M."/>
            <person name="Ohm R.A."/>
            <person name="Pangilinan J."/>
            <person name="Pereira M.F."/>
            <person name="Perotto S."/>
            <person name="Peter M."/>
            <person name="Pfister S."/>
            <person name="Riley R."/>
            <person name="Sitrit Y."/>
            <person name="Stielow J.B."/>
            <person name="Szollosi G."/>
            <person name="Zifcakova L."/>
            <person name="Stursova M."/>
            <person name="Spatafora J.W."/>
            <person name="Tedersoo L."/>
            <person name="Vaario L.M."/>
            <person name="Yamada A."/>
            <person name="Yan M."/>
            <person name="Wang P."/>
            <person name="Xu J."/>
            <person name="Bruns T."/>
            <person name="Baldrian P."/>
            <person name="Vilgalys R."/>
            <person name="Dunand C."/>
            <person name="Henrissat B."/>
            <person name="Grigoriev I.V."/>
            <person name="Hibbett D."/>
            <person name="Nagy L.G."/>
            <person name="Martin F.M."/>
        </authorList>
    </citation>
    <scope>NUCLEOTIDE SEQUENCE</scope>
    <source>
        <strain evidence="1">UP504</strain>
    </source>
</reference>
<name>A0A9P6DY10_9AGAM</name>